<dbReference type="InterPro" id="IPR001579">
    <property type="entry name" value="Glyco_hydro_18_chit_AS"/>
</dbReference>
<dbReference type="EC" id="3.2.1.14" evidence="4"/>
<dbReference type="InterPro" id="IPR001223">
    <property type="entry name" value="Glyco_hydro18_cat"/>
</dbReference>
<dbReference type="CDD" id="cd00035">
    <property type="entry name" value="ChtBD1"/>
    <property type="match status" value="1"/>
</dbReference>
<keyword evidence="7 13" id="KW-0378">Hydrolase</keyword>
<dbReference type="PANTHER" id="PTHR47700">
    <property type="entry name" value="V CHITINASE, PUTATIVE (AFU_ORTHOLOGUE AFUA_6G13720)-RELATED"/>
    <property type="match status" value="1"/>
</dbReference>
<gene>
    <name evidence="15" type="ORF">F5X68DRAFT_260490</name>
</gene>
<keyword evidence="16" id="KW-1185">Reference proteome</keyword>
<dbReference type="PROSITE" id="PS51910">
    <property type="entry name" value="GH18_2"/>
    <property type="match status" value="1"/>
</dbReference>
<evidence type="ECO:0000256" key="7">
    <source>
        <dbReference type="ARBA" id="ARBA00022801"/>
    </source>
</evidence>
<evidence type="ECO:0000256" key="9">
    <source>
        <dbReference type="ARBA" id="ARBA00023026"/>
    </source>
</evidence>
<evidence type="ECO:0000256" key="2">
    <source>
        <dbReference type="ARBA" id="ARBA00004613"/>
    </source>
</evidence>
<comment type="caution">
    <text evidence="15">The sequence shown here is derived from an EMBL/GenBank/DDBJ whole genome shotgun (WGS) entry which is preliminary data.</text>
</comment>
<evidence type="ECO:0000256" key="3">
    <source>
        <dbReference type="ARBA" id="ARBA00008682"/>
    </source>
</evidence>
<dbReference type="Gene3D" id="3.20.20.80">
    <property type="entry name" value="Glycosidases"/>
    <property type="match status" value="1"/>
</dbReference>
<dbReference type="Gene3D" id="3.10.350.10">
    <property type="entry name" value="LysM domain"/>
    <property type="match status" value="2"/>
</dbReference>
<comment type="subcellular location">
    <subcellularLocation>
        <location evidence="2">Secreted</location>
    </subcellularLocation>
</comment>
<dbReference type="GO" id="GO:0006032">
    <property type="term" value="P:chitin catabolic process"/>
    <property type="evidence" value="ECO:0007669"/>
    <property type="project" value="UniProtKB-KW"/>
</dbReference>
<keyword evidence="12" id="KW-0624">Polysaccharide degradation</keyword>
<dbReference type="InterPro" id="IPR053214">
    <property type="entry name" value="LysM12-like"/>
</dbReference>
<dbReference type="GO" id="GO:0008061">
    <property type="term" value="F:chitin binding"/>
    <property type="evidence" value="ECO:0007669"/>
    <property type="project" value="UniProtKB-KW"/>
</dbReference>
<evidence type="ECO:0000259" key="14">
    <source>
        <dbReference type="PROSITE" id="PS51910"/>
    </source>
</evidence>
<keyword evidence="9" id="KW-0843">Virulence</keyword>
<feature type="domain" description="GH18" evidence="14">
    <location>
        <begin position="502"/>
        <end position="864"/>
    </location>
</feature>
<dbReference type="Proteomes" id="UP000770015">
    <property type="component" value="Unassembled WGS sequence"/>
</dbReference>
<dbReference type="InterPro" id="IPR036779">
    <property type="entry name" value="LysM_dom_sf"/>
</dbReference>
<keyword evidence="5" id="KW-0964">Secreted</keyword>
<name>A0A9P9ADQ4_9PEZI</name>
<dbReference type="InterPro" id="IPR036861">
    <property type="entry name" value="Endochitinase-like_sf"/>
</dbReference>
<dbReference type="CDD" id="cd02878">
    <property type="entry name" value="GH18_zymocin_alpha"/>
    <property type="match status" value="1"/>
</dbReference>
<evidence type="ECO:0000256" key="10">
    <source>
        <dbReference type="ARBA" id="ARBA00023277"/>
    </source>
</evidence>
<comment type="similarity">
    <text evidence="3">Belongs to the glycosyl hydrolase 18 family. Chitinase class V subfamily.</text>
</comment>
<protein>
    <recommendedName>
        <fullName evidence="4">chitinase</fullName>
        <ecNumber evidence="4">3.2.1.14</ecNumber>
    </recommendedName>
</protein>
<reference evidence="15" key="1">
    <citation type="journal article" date="2021" name="Nat. Commun.">
        <title>Genetic determinants of endophytism in the Arabidopsis root mycobiome.</title>
        <authorList>
            <person name="Mesny F."/>
            <person name="Miyauchi S."/>
            <person name="Thiergart T."/>
            <person name="Pickel B."/>
            <person name="Atanasova L."/>
            <person name="Karlsson M."/>
            <person name="Huettel B."/>
            <person name="Barry K.W."/>
            <person name="Haridas S."/>
            <person name="Chen C."/>
            <person name="Bauer D."/>
            <person name="Andreopoulos W."/>
            <person name="Pangilinan J."/>
            <person name="LaButti K."/>
            <person name="Riley R."/>
            <person name="Lipzen A."/>
            <person name="Clum A."/>
            <person name="Drula E."/>
            <person name="Henrissat B."/>
            <person name="Kohler A."/>
            <person name="Grigoriev I.V."/>
            <person name="Martin F.M."/>
            <person name="Hacquard S."/>
        </authorList>
    </citation>
    <scope>NUCLEOTIDE SEQUENCE</scope>
    <source>
        <strain evidence="15">MPI-SDFR-AT-0117</strain>
    </source>
</reference>
<dbReference type="GO" id="GO:0008843">
    <property type="term" value="F:endochitinase activity"/>
    <property type="evidence" value="ECO:0007669"/>
    <property type="project" value="UniProtKB-EC"/>
</dbReference>
<proteinExistence type="inferred from homology"/>
<dbReference type="GO" id="GO:0000272">
    <property type="term" value="P:polysaccharide catabolic process"/>
    <property type="evidence" value="ECO:0007669"/>
    <property type="project" value="UniProtKB-KW"/>
</dbReference>
<dbReference type="InterPro" id="IPR029070">
    <property type="entry name" value="Chitinase_insertion_sf"/>
</dbReference>
<evidence type="ECO:0000256" key="4">
    <source>
        <dbReference type="ARBA" id="ARBA00012729"/>
    </source>
</evidence>
<evidence type="ECO:0000256" key="6">
    <source>
        <dbReference type="ARBA" id="ARBA00022669"/>
    </source>
</evidence>
<dbReference type="SUPFAM" id="SSF51445">
    <property type="entry name" value="(Trans)glycosidases"/>
    <property type="match status" value="1"/>
</dbReference>
<evidence type="ECO:0000256" key="11">
    <source>
        <dbReference type="ARBA" id="ARBA00023295"/>
    </source>
</evidence>
<dbReference type="SUPFAM" id="SSF57016">
    <property type="entry name" value="Plant lectins/antimicrobial peptides"/>
    <property type="match status" value="1"/>
</dbReference>
<evidence type="ECO:0000313" key="15">
    <source>
        <dbReference type="EMBL" id="KAH6688883.1"/>
    </source>
</evidence>
<evidence type="ECO:0000256" key="13">
    <source>
        <dbReference type="RuleBase" id="RU000489"/>
    </source>
</evidence>
<dbReference type="OrthoDB" id="73875at2759"/>
<evidence type="ECO:0000256" key="5">
    <source>
        <dbReference type="ARBA" id="ARBA00022525"/>
    </source>
</evidence>
<keyword evidence="11 13" id="KW-0326">Glycosidase</keyword>
<dbReference type="Pfam" id="PF00704">
    <property type="entry name" value="Glyco_hydro_18"/>
    <property type="match status" value="1"/>
</dbReference>
<dbReference type="PROSITE" id="PS01095">
    <property type="entry name" value="GH18_1"/>
    <property type="match status" value="1"/>
</dbReference>
<organism evidence="15 16">
    <name type="scientific">Plectosphaerella plurivora</name>
    <dbReference type="NCBI Taxonomy" id="936078"/>
    <lineage>
        <taxon>Eukaryota</taxon>
        <taxon>Fungi</taxon>
        <taxon>Dikarya</taxon>
        <taxon>Ascomycota</taxon>
        <taxon>Pezizomycotina</taxon>
        <taxon>Sordariomycetes</taxon>
        <taxon>Hypocreomycetidae</taxon>
        <taxon>Glomerellales</taxon>
        <taxon>Plectosphaerellaceae</taxon>
        <taxon>Plectosphaerella</taxon>
    </lineage>
</organism>
<comment type="catalytic activity">
    <reaction evidence="1">
        <text>Random endo-hydrolysis of N-acetyl-beta-D-glucosaminide (1-&gt;4)-beta-linkages in chitin and chitodextrins.</text>
        <dbReference type="EC" id="3.2.1.14"/>
    </reaction>
</comment>
<dbReference type="GO" id="GO:0005576">
    <property type="term" value="C:extracellular region"/>
    <property type="evidence" value="ECO:0007669"/>
    <property type="project" value="UniProtKB-SubCell"/>
</dbReference>
<dbReference type="SMART" id="SM00636">
    <property type="entry name" value="Glyco_18"/>
    <property type="match status" value="1"/>
</dbReference>
<accession>A0A9P9ADQ4</accession>
<keyword evidence="10" id="KW-0119">Carbohydrate metabolism</keyword>
<evidence type="ECO:0000313" key="16">
    <source>
        <dbReference type="Proteomes" id="UP000770015"/>
    </source>
</evidence>
<keyword evidence="8" id="KW-0146">Chitin degradation</keyword>
<dbReference type="InterPro" id="IPR011583">
    <property type="entry name" value="Chitinase_II/V-like_cat"/>
</dbReference>
<sequence length="1343" mass="147851">MAQAQAESSTPIHVDISADFRRCPERCSDTQDVSQWTMYNSVKRLAICRAPTLFQVSLSRPIEGVHDITGVRACTVGDEAEYDAYRSAPEALSSTFDEGRIAKRDDSTCGSSVETSAHLQLGHWGTPDASNESLGNSRVLLDEVAKWTSRQQGCSSTVLFGHLNGTFLGYFGGSLVHDEEMLSEFSDVVSSIFGDNNLFDHSIVQHCGSSRSNSSLETVDINDNTHTAGLALSRGADFASVHRAVRGWNSATCVQDDNLDAVSFVEIADAAVHLRASSPGPTSSTSKRTLRQRAEGQCRSIRIEKDNLCDDLAKRCGISLSDYKRYNSASNHCSTLKYGELVCCSEGDVAPQPEADGTCANYVTQADDDCYSIGQANGIKQQDIEDFNKDTWGWTGCGSLDIGVRICLSKGKAPMPAPIAGVDCGPTKPGSRAPRGDQKLEDLNPCPLNVCCNIWGKCGLNDDFCTVKKSSTGAPGTSGAKNGCIQNCGREITNNDQAPSTFRKLGYFEGWNLGRKCLHMDVERAMNHPQKYTDIHFSFGEISESLDPYIPTNVTSQWEKFIKLKGPRKILAFGGWAFSTEDATYQRFPLATNPANRAAFARKVVDFAVAAGIDGLDFDWEYPAAPDIGGRPPQPIEEGANYLAFLQEVRNILPSGMTLSIAAPASYWYLKAFPIARMAPLLDYIVYMTYDLHGQWDAENHWSSPGCDNGNCLRSHVNNTETEQALVMITKAGVPAHKVLVGVATYGRSFRISESTCWGPDCHFEGDRENSPARKGECTDTGGYLSLAEIDKILREDRTATTFIETASGSMSNIMVYQDTEWVSYMDDSIRQTREGLAKRRNFGGTIEWAVDLQEFLDEGGVKPIPAEKCDWRKIKCNYKGLDDAKKDMDRWGVSCASAALEEVMVGFKKNQSEEGDDWAFARSVSNFFNHGDGKHCDILTAENGCHGQLPSCEDTKGQNSPASWIIMKSIIRINNKLWNMYSAIKKAKSDAALSIRSFEDTFMEPQEDTGYLSTAILIDIFTMGYAGVMAPVWNKWLKNAFQSNKGGFDTVKDATNDLTYAGMSLAKDVLAEAGDSGIRNTEEFVGLTFDRWMNGTEKYAKYLFGRDLEGIALLNKLMVGGSIEKMNDTMDMSETELALRYEASLWAFLIPSAWRYSAPDFNPFIADTGLSCGEGREGRYVKSRLTEETRLGNAYFCDADRGYYLITSPDPKNNCERKFGSNPKNGCKPFIAVPGIDDLENNQNPGRKVTRWGGVTKDDIALGSIATWVANGKKNKNSKPLRVDKTGWEGTIAAAQDNALRIVGTFDIPVCTLDEAHFESLEQRNNDRSKRSYAFPCPTVKD</sequence>
<keyword evidence="6" id="KW-0147">Chitin-binding</keyword>
<evidence type="ECO:0000256" key="8">
    <source>
        <dbReference type="ARBA" id="ARBA00023024"/>
    </source>
</evidence>
<dbReference type="SUPFAM" id="SSF54556">
    <property type="entry name" value="Chitinase insertion domain"/>
    <property type="match status" value="1"/>
</dbReference>
<dbReference type="Gene3D" id="3.30.60.10">
    <property type="entry name" value="Endochitinase-like"/>
    <property type="match status" value="1"/>
</dbReference>
<dbReference type="PANTHER" id="PTHR47700:SF2">
    <property type="entry name" value="CHITINASE"/>
    <property type="match status" value="1"/>
</dbReference>
<evidence type="ECO:0000256" key="12">
    <source>
        <dbReference type="ARBA" id="ARBA00023326"/>
    </source>
</evidence>
<dbReference type="Gene3D" id="3.10.50.10">
    <property type="match status" value="1"/>
</dbReference>
<evidence type="ECO:0000256" key="1">
    <source>
        <dbReference type="ARBA" id="ARBA00000822"/>
    </source>
</evidence>
<dbReference type="EMBL" id="JAGSXJ010000008">
    <property type="protein sequence ID" value="KAH6688883.1"/>
    <property type="molecule type" value="Genomic_DNA"/>
</dbReference>
<dbReference type="InterPro" id="IPR017853">
    <property type="entry name" value="GH"/>
</dbReference>